<evidence type="ECO:0000313" key="4">
    <source>
        <dbReference type="Proteomes" id="UP000275663"/>
    </source>
</evidence>
<proteinExistence type="predicted"/>
<feature type="domain" description="Serine aminopeptidase S33" evidence="2">
    <location>
        <begin position="116"/>
        <end position="322"/>
    </location>
</feature>
<protein>
    <submittedName>
        <fullName evidence="3">Alpha/beta hydrolase</fullName>
    </submittedName>
</protein>
<reference evidence="3 4" key="1">
    <citation type="journal article" date="2011" name="Int. J. Syst. Evol. Microbiol.">
        <title>Description of Undibacterium oligocarboniphilum sp. nov., isolated from purified water, and Undibacterium pigrum strain CCUG 49012 as the type strain of Undibacterium parvum sp. nov., and emended descriptions of the genus Undibacterium and the species Undibacterium pigrum.</title>
        <authorList>
            <person name="Eder W."/>
            <person name="Wanner G."/>
            <person name="Ludwig W."/>
            <person name="Busse H.J."/>
            <person name="Ziemke-Kageler F."/>
            <person name="Lang E."/>
        </authorList>
    </citation>
    <scope>NUCLEOTIDE SEQUENCE [LARGE SCALE GENOMIC DNA]</scope>
    <source>
        <strain evidence="3 4">DSM 23061</strain>
    </source>
</reference>
<dbReference type="InterPro" id="IPR022742">
    <property type="entry name" value="Hydrolase_4"/>
</dbReference>
<organism evidence="3 4">
    <name type="scientific">Undibacterium parvum</name>
    <dbReference type="NCBI Taxonomy" id="401471"/>
    <lineage>
        <taxon>Bacteria</taxon>
        <taxon>Pseudomonadati</taxon>
        <taxon>Pseudomonadota</taxon>
        <taxon>Betaproteobacteria</taxon>
        <taxon>Burkholderiales</taxon>
        <taxon>Oxalobacteraceae</taxon>
        <taxon>Undibacterium</taxon>
    </lineage>
</organism>
<dbReference type="Pfam" id="PF12146">
    <property type="entry name" value="Hydrolase_4"/>
    <property type="match status" value="1"/>
</dbReference>
<dbReference type="SUPFAM" id="SSF53474">
    <property type="entry name" value="alpha/beta-Hydrolases"/>
    <property type="match status" value="1"/>
</dbReference>
<dbReference type="AlphaFoldDB" id="A0A3Q9BSJ4"/>
<accession>A0A3Q9BSJ4</accession>
<dbReference type="EMBL" id="CP034464">
    <property type="protein sequence ID" value="AZP13044.1"/>
    <property type="molecule type" value="Genomic_DNA"/>
</dbReference>
<evidence type="ECO:0000256" key="1">
    <source>
        <dbReference type="SAM" id="Phobius"/>
    </source>
</evidence>
<keyword evidence="4" id="KW-1185">Reference proteome</keyword>
<evidence type="ECO:0000259" key="2">
    <source>
        <dbReference type="Pfam" id="PF12146"/>
    </source>
</evidence>
<dbReference type="GO" id="GO:0016787">
    <property type="term" value="F:hydrolase activity"/>
    <property type="evidence" value="ECO:0007669"/>
    <property type="project" value="UniProtKB-KW"/>
</dbReference>
<dbReference type="Gene3D" id="3.40.50.1820">
    <property type="entry name" value="alpha/beta hydrolase"/>
    <property type="match status" value="1"/>
</dbReference>
<feature type="transmembrane region" description="Helical" evidence="1">
    <location>
        <begin position="7"/>
        <end position="23"/>
    </location>
</feature>
<keyword evidence="3" id="KW-0378">Hydrolase</keyword>
<dbReference type="PANTHER" id="PTHR11614">
    <property type="entry name" value="PHOSPHOLIPASE-RELATED"/>
    <property type="match status" value="1"/>
</dbReference>
<gene>
    <name evidence="3" type="ORF">EJN92_14165</name>
</gene>
<dbReference type="KEGG" id="upv:EJN92_14165"/>
<name>A0A3Q9BSJ4_9BURK</name>
<keyword evidence="1" id="KW-0812">Transmembrane</keyword>
<keyword evidence="1" id="KW-0472">Membrane</keyword>
<dbReference type="InterPro" id="IPR029058">
    <property type="entry name" value="AB_hydrolase_fold"/>
</dbReference>
<sequence>MDFMHGLLLYWVVCAYIQGWHLLRTGWALTLLHGFFLAAFFHAWLNDDSNRIFMTSTLSFAPTAAQWCADILPGFEQLSLKAATSAKAAPSAEGQADGVEITLVRRLCRRQGEEGKPRAAVLYIHGFVDYFFQTELADFYHAQGLDFYALDLRSHGRSLRPGQLPNFTLDVNEYLQDVDAAISVLHQSEQVAWLMLNGHSTGGLVAALYAHRGAQRAQVKALFLNSPFLDMNLAAWQEKYAEPVLAWLGKFFPYWRLPGLPTWYGRSLHVMHQGQWDYRTDWKPIAGFPVYAGWFRAIHLAHEEVARGLQIACPCLMLHAEHSLRATAWSEDLLSADIVLDVADMQRLAPALGLQVERHAIAGGIHDLVLSRPTARHQVWQLLGAWLARVRASGAE</sequence>
<evidence type="ECO:0000313" key="3">
    <source>
        <dbReference type="EMBL" id="AZP13044.1"/>
    </source>
</evidence>
<keyword evidence="1" id="KW-1133">Transmembrane helix</keyword>
<dbReference type="InterPro" id="IPR051044">
    <property type="entry name" value="MAG_DAG_Lipase"/>
</dbReference>
<dbReference type="Proteomes" id="UP000275663">
    <property type="component" value="Chromosome"/>
</dbReference>